<keyword evidence="3" id="KW-1185">Reference proteome</keyword>
<accession>A0A183IVF3</accession>
<organism evidence="4">
    <name type="scientific">Soboliphyme baturini</name>
    <dbReference type="NCBI Taxonomy" id="241478"/>
    <lineage>
        <taxon>Eukaryota</taxon>
        <taxon>Metazoa</taxon>
        <taxon>Ecdysozoa</taxon>
        <taxon>Nematoda</taxon>
        <taxon>Enoplea</taxon>
        <taxon>Dorylaimia</taxon>
        <taxon>Dioctophymatida</taxon>
        <taxon>Dioctophymatoidea</taxon>
        <taxon>Soboliphymatidae</taxon>
        <taxon>Soboliphyme</taxon>
    </lineage>
</organism>
<evidence type="ECO:0000313" key="2">
    <source>
        <dbReference type="EMBL" id="VDP13665.1"/>
    </source>
</evidence>
<reference evidence="2 3" key="2">
    <citation type="submission" date="2018-11" db="EMBL/GenBank/DDBJ databases">
        <authorList>
            <consortium name="Pathogen Informatics"/>
        </authorList>
    </citation>
    <scope>NUCLEOTIDE SEQUENCE [LARGE SCALE GENOMIC DNA]</scope>
</reference>
<evidence type="ECO:0000313" key="3">
    <source>
        <dbReference type="Proteomes" id="UP000270296"/>
    </source>
</evidence>
<evidence type="ECO:0000256" key="1">
    <source>
        <dbReference type="SAM" id="MobiDB-lite"/>
    </source>
</evidence>
<proteinExistence type="predicted"/>
<name>A0A183IVF3_9BILA</name>
<dbReference type="EMBL" id="UZAM01010768">
    <property type="protein sequence ID" value="VDP13665.1"/>
    <property type="molecule type" value="Genomic_DNA"/>
</dbReference>
<dbReference type="Proteomes" id="UP000270296">
    <property type="component" value="Unassembled WGS sequence"/>
</dbReference>
<reference evidence="4" key="1">
    <citation type="submission" date="2016-06" db="UniProtKB">
        <authorList>
            <consortium name="WormBaseParasite"/>
        </authorList>
    </citation>
    <scope>IDENTIFICATION</scope>
</reference>
<sequence>MDLEFRSSFIVSDSSIVEESSFSYYLQPLPTKRKPEICPRVSQIDTVEGYCSSASDKSGDGSDEENNSADLFDSFTNSSSSVFEKESVKNCGDSETSGTKELFKHK</sequence>
<protein>
    <submittedName>
        <fullName evidence="4">Ovule protein</fullName>
    </submittedName>
</protein>
<feature type="region of interest" description="Disordered" evidence="1">
    <location>
        <begin position="51"/>
        <end position="106"/>
    </location>
</feature>
<dbReference type="WBParaSite" id="SBAD_0000788901-mRNA-1">
    <property type="protein sequence ID" value="SBAD_0000788901-mRNA-1"/>
    <property type="gene ID" value="SBAD_0000788901"/>
</dbReference>
<gene>
    <name evidence="2" type="ORF">SBAD_LOCUS7600</name>
</gene>
<evidence type="ECO:0000313" key="4">
    <source>
        <dbReference type="WBParaSite" id="SBAD_0000788901-mRNA-1"/>
    </source>
</evidence>
<dbReference type="AlphaFoldDB" id="A0A183IVF3"/>